<keyword evidence="3" id="KW-1185">Reference proteome</keyword>
<dbReference type="GeneID" id="28976648"/>
<gene>
    <name evidence="2" type="ORF">RHOBADRAFT_52163</name>
</gene>
<organism evidence="2 3">
    <name type="scientific">Rhodotorula graminis (strain WP1)</name>
    <dbReference type="NCBI Taxonomy" id="578459"/>
    <lineage>
        <taxon>Eukaryota</taxon>
        <taxon>Fungi</taxon>
        <taxon>Dikarya</taxon>
        <taxon>Basidiomycota</taxon>
        <taxon>Pucciniomycotina</taxon>
        <taxon>Microbotryomycetes</taxon>
        <taxon>Sporidiobolales</taxon>
        <taxon>Sporidiobolaceae</taxon>
        <taxon>Rhodotorula</taxon>
    </lineage>
</organism>
<dbReference type="OMA" id="KGPQAWE"/>
<sequence length="251" mass="26511">MSTVMPTPNGTDLHALLGLSPSSPRLAAFLSRVEPDDNSCPPPEVKAYADIVYLNYRHIGLSLSFEPLPPLRPSSSSTLDDLRREGDNGRLKCTGLDLYNHDDAARARPPDDKKKAPRQRPDDRWEPFPAYPVLLPASSSPSSSAAPPSTASSPPSTDDTASPAATAPTSHLPFPLQPSTTGAALLTHFGEPTRKGGGSSSTPGVGIWTEWTPEGVMVEWASSGLGAWDKGGESTWRCLSVFEPGKPSGGA</sequence>
<accession>A0A194SCV3</accession>
<dbReference type="RefSeq" id="XP_018273275.1">
    <property type="nucleotide sequence ID" value="XM_018416200.1"/>
</dbReference>
<dbReference type="AlphaFoldDB" id="A0A194SCV3"/>
<feature type="compositionally biased region" description="Basic and acidic residues" evidence="1">
    <location>
        <begin position="80"/>
        <end position="90"/>
    </location>
</feature>
<evidence type="ECO:0000313" key="3">
    <source>
        <dbReference type="Proteomes" id="UP000053890"/>
    </source>
</evidence>
<reference evidence="2 3" key="1">
    <citation type="journal article" date="2015" name="Front. Microbiol.">
        <title>Genome sequence of the plant growth promoting endophytic yeast Rhodotorula graminis WP1.</title>
        <authorList>
            <person name="Firrincieli A."/>
            <person name="Otillar R."/>
            <person name="Salamov A."/>
            <person name="Schmutz J."/>
            <person name="Khan Z."/>
            <person name="Redman R.S."/>
            <person name="Fleck N.D."/>
            <person name="Lindquist E."/>
            <person name="Grigoriev I.V."/>
            <person name="Doty S.L."/>
        </authorList>
    </citation>
    <scope>NUCLEOTIDE SEQUENCE [LARGE SCALE GENOMIC DNA]</scope>
    <source>
        <strain evidence="2 3">WP1</strain>
    </source>
</reference>
<feature type="compositionally biased region" description="Low complexity" evidence="1">
    <location>
        <begin position="136"/>
        <end position="170"/>
    </location>
</feature>
<feature type="compositionally biased region" description="Basic and acidic residues" evidence="1">
    <location>
        <begin position="99"/>
        <end position="126"/>
    </location>
</feature>
<evidence type="ECO:0000256" key="1">
    <source>
        <dbReference type="SAM" id="MobiDB-lite"/>
    </source>
</evidence>
<dbReference type="Proteomes" id="UP000053890">
    <property type="component" value="Unassembled WGS sequence"/>
</dbReference>
<name>A0A194SCV3_RHOGW</name>
<evidence type="ECO:0000313" key="2">
    <source>
        <dbReference type="EMBL" id="KPV77226.1"/>
    </source>
</evidence>
<proteinExistence type="predicted"/>
<dbReference type="OrthoDB" id="2224399at2759"/>
<protein>
    <submittedName>
        <fullName evidence="2">Uncharacterized protein</fullName>
    </submittedName>
</protein>
<dbReference type="EMBL" id="KQ474075">
    <property type="protein sequence ID" value="KPV77226.1"/>
    <property type="molecule type" value="Genomic_DNA"/>
</dbReference>
<feature type="region of interest" description="Disordered" evidence="1">
    <location>
        <begin position="67"/>
        <end position="180"/>
    </location>
</feature>